<reference evidence="1 2" key="1">
    <citation type="submission" date="2019-12" db="EMBL/GenBank/DDBJ databases">
        <title>Draft genome sequences Bradyrhizobium cajani AMBPC1010, Bradyrhizobium pachyrhizi AMBPC1040 and Bradyrhizobium yuanmingense ALSPC3051, three plant growth promoting strains isolated from nodules of Cajanus cajan L. in Dominican Republic.</title>
        <authorList>
            <person name="Flores-Felix J.D."/>
            <person name="Araujo J."/>
            <person name="Diaz-Alcantara C."/>
            <person name="Gonzalez-Andres F."/>
            <person name="Velazquez E."/>
        </authorList>
    </citation>
    <scope>NUCLEOTIDE SEQUENCE [LARGE SCALE GENOMIC DNA]</scope>
    <source>
        <strain evidence="1 2">1040</strain>
    </source>
</reference>
<dbReference type="Proteomes" id="UP000436468">
    <property type="component" value="Unassembled WGS sequence"/>
</dbReference>
<sequence>MTLKRPRAAMPESIRRELDASGLMQSFKARPPYQRNDYLHWIGRSVRTATRRRRIDHMLAELKVGGVYMGMAHRPSKPK</sequence>
<organism evidence="1 2">
    <name type="scientific">Bradyrhizobium pachyrhizi</name>
    <dbReference type="NCBI Taxonomy" id="280333"/>
    <lineage>
        <taxon>Bacteria</taxon>
        <taxon>Pseudomonadati</taxon>
        <taxon>Pseudomonadota</taxon>
        <taxon>Alphaproteobacteria</taxon>
        <taxon>Hyphomicrobiales</taxon>
        <taxon>Nitrobacteraceae</taxon>
        <taxon>Bradyrhizobium</taxon>
    </lineage>
</organism>
<accession>A0A844SF49</accession>
<dbReference type="RefSeq" id="WP_347341285.1">
    <property type="nucleotide sequence ID" value="NZ_WQNF01000002.1"/>
</dbReference>
<dbReference type="Pfam" id="PF13376">
    <property type="entry name" value="OmdA"/>
    <property type="match status" value="1"/>
</dbReference>
<evidence type="ECO:0008006" key="3">
    <source>
        <dbReference type="Google" id="ProtNLM"/>
    </source>
</evidence>
<evidence type="ECO:0000313" key="1">
    <source>
        <dbReference type="EMBL" id="MVT64347.1"/>
    </source>
</evidence>
<dbReference type="EMBL" id="WQNF01000002">
    <property type="protein sequence ID" value="MVT64347.1"/>
    <property type="molecule type" value="Genomic_DNA"/>
</dbReference>
<dbReference type="AlphaFoldDB" id="A0A844SF49"/>
<gene>
    <name evidence="1" type="ORF">GPL21_04350</name>
</gene>
<proteinExistence type="predicted"/>
<name>A0A844SF49_9BRAD</name>
<keyword evidence="2" id="KW-1185">Reference proteome</keyword>
<comment type="caution">
    <text evidence="1">The sequence shown here is derived from an EMBL/GenBank/DDBJ whole genome shotgun (WGS) entry which is preliminary data.</text>
</comment>
<evidence type="ECO:0000313" key="2">
    <source>
        <dbReference type="Proteomes" id="UP000436468"/>
    </source>
</evidence>
<protein>
    <recommendedName>
        <fullName evidence="3">Bacteriocin-protection, YdeI or OmpD-Associated</fullName>
    </recommendedName>
</protein>